<dbReference type="STRING" id="1166073.SAMN05192530_105316"/>
<keyword evidence="11 13" id="KW-0406">Ion transport</keyword>
<dbReference type="GO" id="GO:0015079">
    <property type="term" value="F:potassium ion transmembrane transporter activity"/>
    <property type="evidence" value="ECO:0007669"/>
    <property type="project" value="UniProtKB-UniRule"/>
</dbReference>
<keyword evidence="8 13" id="KW-0769">Symport</keyword>
<dbReference type="EMBL" id="FNIT01000005">
    <property type="protein sequence ID" value="SDO34449.1"/>
    <property type="molecule type" value="Genomic_DNA"/>
</dbReference>
<evidence type="ECO:0000313" key="17">
    <source>
        <dbReference type="EMBL" id="SDO34449.1"/>
    </source>
</evidence>
<comment type="function">
    <text evidence="13">Transport of potassium into the cell. Likely operates as a K(+):H(+) symporter.</text>
</comment>
<keyword evidence="12 13" id="KW-0472">Membrane</keyword>
<feature type="transmembrane region" description="Helical" evidence="13">
    <location>
        <begin position="184"/>
        <end position="208"/>
    </location>
</feature>
<evidence type="ECO:0000256" key="14">
    <source>
        <dbReference type="SAM" id="MobiDB-lite"/>
    </source>
</evidence>
<evidence type="ECO:0000256" key="1">
    <source>
        <dbReference type="ARBA" id="ARBA00004141"/>
    </source>
</evidence>
<feature type="transmembrane region" description="Helical" evidence="13">
    <location>
        <begin position="442"/>
        <end position="460"/>
    </location>
</feature>
<evidence type="ECO:0000256" key="5">
    <source>
        <dbReference type="ARBA" id="ARBA00022519"/>
    </source>
</evidence>
<evidence type="ECO:0000256" key="3">
    <source>
        <dbReference type="ARBA" id="ARBA00022448"/>
    </source>
</evidence>
<feature type="transmembrane region" description="Helical" evidence="13">
    <location>
        <begin position="356"/>
        <end position="377"/>
    </location>
</feature>
<keyword evidence="10 13" id="KW-1133">Transmembrane helix</keyword>
<evidence type="ECO:0000256" key="13">
    <source>
        <dbReference type="HAMAP-Rule" id="MF_01522"/>
    </source>
</evidence>
<evidence type="ECO:0000256" key="12">
    <source>
        <dbReference type="ARBA" id="ARBA00023136"/>
    </source>
</evidence>
<feature type="domain" description="K+ potassium transporter integral membrane" evidence="15">
    <location>
        <begin position="29"/>
        <end position="482"/>
    </location>
</feature>
<reference evidence="17 18" key="1">
    <citation type="submission" date="2016-10" db="EMBL/GenBank/DDBJ databases">
        <authorList>
            <person name="de Groot N.N."/>
        </authorList>
    </citation>
    <scope>NUCLEOTIDE SEQUENCE [LARGE SCALE GENOMIC DNA]</scope>
    <source>
        <strain evidence="18">L7-484,KACC 16230,DSM 25025</strain>
    </source>
</reference>
<feature type="domain" description="K+ potassium transporter C-terminal" evidence="16">
    <location>
        <begin position="495"/>
        <end position="642"/>
    </location>
</feature>
<keyword evidence="7 13" id="KW-0812">Transmembrane</keyword>
<feature type="transmembrane region" description="Helical" evidence="13">
    <location>
        <begin position="306"/>
        <end position="335"/>
    </location>
</feature>
<dbReference type="OrthoDB" id="9805577at2"/>
<keyword evidence="9 13" id="KW-0630">Potassium</keyword>
<dbReference type="InterPro" id="IPR023051">
    <property type="entry name" value="Kup"/>
</dbReference>
<dbReference type="InterPro" id="IPR053951">
    <property type="entry name" value="K_trans_N"/>
</dbReference>
<dbReference type="HAMAP" id="MF_01522">
    <property type="entry name" value="Kup"/>
    <property type="match status" value="1"/>
</dbReference>
<protein>
    <recommendedName>
        <fullName evidence="13">Probable potassium transport system protein Kup</fullName>
    </recommendedName>
</protein>
<evidence type="ECO:0000256" key="6">
    <source>
        <dbReference type="ARBA" id="ARBA00022538"/>
    </source>
</evidence>
<evidence type="ECO:0000256" key="4">
    <source>
        <dbReference type="ARBA" id="ARBA00022475"/>
    </source>
</evidence>
<name>A0A1H0ISI7_9HYPH</name>
<dbReference type="Pfam" id="PF02705">
    <property type="entry name" value="K_trans"/>
    <property type="match status" value="1"/>
</dbReference>
<keyword evidence="3 13" id="KW-0813">Transport</keyword>
<evidence type="ECO:0000259" key="16">
    <source>
        <dbReference type="Pfam" id="PF22776"/>
    </source>
</evidence>
<dbReference type="Pfam" id="PF22776">
    <property type="entry name" value="K_trans_C"/>
    <property type="match status" value="1"/>
</dbReference>
<sequence>MTTGDAAVAAGTSHDRPPTHPKKAMPLLVVGSVGVVYGDIGTSPLYAMKESLLHVGGVPSAAEIIGIVSLLIWSLVIVVTVKYVIFVLQADNQGEGGALSLMALAQKAMAKRGLRHPNPTIMILGIMGAALFYGDAILTPAVSVLSAVEGLKVTTPGLDPYIVPIALAIIVALYAVQSFGTAKVAVFFGPIMVLWFVVLAGIGISHIGDAPTILYALNPLEGLWFMTSHGVIGFTVLGSVFLAVTGAEALYADMGHFGKQPIRIAWLGFVGPALLLNYLGQGAFALSDPGALPNLFFLSAPEALRLPLVILATLATIIAGQAVITGAFSLTQQAIQLGLLPRLQIEHTSESEQGQIYLPTVNWLMLVGVVLLVLFFQTSSSLAAAYGIAVTGTMIITSLLAIVVFAYGWGWGLGLAFAVVTPFLLIDGAFLAANLLKLADGGYLPLVIGGCIVSLMVIWVRGVRLLNEKAQQQNLSLDAFIQAMENSQSVTRVAGTAMYLTSTPETVPSALLHNLKHNRVLHEKNVIVTIRTADIPYVPPSEQIEFTKLAPGFARIELHYGFLDEPNLIQALIRLREQGVKFDVMSTTFFVGRRRIKSATTRSEMPHWQSQLFIKMARHSYDAIDYYRIPANRVVELGTYVTL</sequence>
<evidence type="ECO:0000256" key="9">
    <source>
        <dbReference type="ARBA" id="ARBA00022958"/>
    </source>
</evidence>
<comment type="similarity">
    <text evidence="2 13">Belongs to the HAK/KUP transporter (TC 2.A.72) family.</text>
</comment>
<feature type="transmembrane region" description="Helical" evidence="13">
    <location>
        <begin position="64"/>
        <end position="85"/>
    </location>
</feature>
<feature type="transmembrane region" description="Helical" evidence="13">
    <location>
        <begin position="24"/>
        <end position="44"/>
    </location>
</feature>
<feature type="region of interest" description="Disordered" evidence="14">
    <location>
        <begin position="1"/>
        <end position="23"/>
    </location>
</feature>
<evidence type="ECO:0000256" key="10">
    <source>
        <dbReference type="ARBA" id="ARBA00022989"/>
    </source>
</evidence>
<feature type="transmembrane region" description="Helical" evidence="13">
    <location>
        <begin position="228"/>
        <end position="252"/>
    </location>
</feature>
<feature type="transmembrane region" description="Helical" evidence="13">
    <location>
        <begin position="121"/>
        <end position="141"/>
    </location>
</feature>
<comment type="catalytic activity">
    <reaction evidence="13">
        <text>K(+)(in) + H(+)(in) = K(+)(out) + H(+)(out)</text>
        <dbReference type="Rhea" id="RHEA:28490"/>
        <dbReference type="ChEBI" id="CHEBI:15378"/>
        <dbReference type="ChEBI" id="CHEBI:29103"/>
    </reaction>
</comment>
<gene>
    <name evidence="13" type="primary">kup</name>
    <name evidence="17" type="ORF">SAMN05192530_105316</name>
</gene>
<dbReference type="GO" id="GO:0005886">
    <property type="term" value="C:plasma membrane"/>
    <property type="evidence" value="ECO:0007669"/>
    <property type="project" value="UniProtKB-SubCell"/>
</dbReference>
<keyword evidence="18" id="KW-1185">Reference proteome</keyword>
<evidence type="ECO:0000256" key="11">
    <source>
        <dbReference type="ARBA" id="ARBA00023065"/>
    </source>
</evidence>
<feature type="transmembrane region" description="Helical" evidence="13">
    <location>
        <begin position="383"/>
        <end position="407"/>
    </location>
</feature>
<dbReference type="InterPro" id="IPR003855">
    <property type="entry name" value="K+_transporter"/>
</dbReference>
<dbReference type="PANTHER" id="PTHR30540">
    <property type="entry name" value="OSMOTIC STRESS POTASSIUM TRANSPORTER"/>
    <property type="match status" value="1"/>
</dbReference>
<dbReference type="GO" id="GO:0015293">
    <property type="term" value="F:symporter activity"/>
    <property type="evidence" value="ECO:0007669"/>
    <property type="project" value="UniProtKB-UniRule"/>
</dbReference>
<evidence type="ECO:0000256" key="2">
    <source>
        <dbReference type="ARBA" id="ARBA00007019"/>
    </source>
</evidence>
<accession>A0A1H0ISI7</accession>
<evidence type="ECO:0000256" key="8">
    <source>
        <dbReference type="ARBA" id="ARBA00022847"/>
    </source>
</evidence>
<dbReference type="PANTHER" id="PTHR30540:SF79">
    <property type="entry name" value="LOW AFFINITY POTASSIUM TRANSPORT SYSTEM PROTEIN KUP"/>
    <property type="match status" value="1"/>
</dbReference>
<evidence type="ECO:0000256" key="7">
    <source>
        <dbReference type="ARBA" id="ARBA00022692"/>
    </source>
</evidence>
<proteinExistence type="inferred from homology"/>
<feature type="transmembrane region" description="Helical" evidence="13">
    <location>
        <begin position="414"/>
        <end position="436"/>
    </location>
</feature>
<dbReference type="RefSeq" id="WP_090674022.1">
    <property type="nucleotide sequence ID" value="NZ_FNIT01000005.1"/>
</dbReference>
<dbReference type="AlphaFoldDB" id="A0A1H0ISI7"/>
<comment type="subcellular location">
    <subcellularLocation>
        <location evidence="13">Cell membrane</location>
        <topology evidence="13">Multi-pass membrane protein</topology>
    </subcellularLocation>
    <subcellularLocation>
        <location evidence="1">Membrane</location>
        <topology evidence="1">Multi-pass membrane protein</topology>
    </subcellularLocation>
</comment>
<keyword evidence="5" id="KW-0997">Cell inner membrane</keyword>
<keyword evidence="6 13" id="KW-0633">Potassium transport</keyword>
<evidence type="ECO:0000313" key="18">
    <source>
        <dbReference type="Proteomes" id="UP000198793"/>
    </source>
</evidence>
<dbReference type="Proteomes" id="UP000198793">
    <property type="component" value="Unassembled WGS sequence"/>
</dbReference>
<feature type="transmembrane region" description="Helical" evidence="13">
    <location>
        <begin position="264"/>
        <end position="286"/>
    </location>
</feature>
<feature type="transmembrane region" description="Helical" evidence="13">
    <location>
        <begin position="161"/>
        <end position="177"/>
    </location>
</feature>
<organism evidence="17 18">
    <name type="scientific">Aureimonas jatrophae</name>
    <dbReference type="NCBI Taxonomy" id="1166073"/>
    <lineage>
        <taxon>Bacteria</taxon>
        <taxon>Pseudomonadati</taxon>
        <taxon>Pseudomonadota</taxon>
        <taxon>Alphaproteobacteria</taxon>
        <taxon>Hyphomicrobiales</taxon>
        <taxon>Aurantimonadaceae</taxon>
        <taxon>Aureimonas</taxon>
    </lineage>
</organism>
<dbReference type="InterPro" id="IPR053952">
    <property type="entry name" value="K_trans_C"/>
</dbReference>
<evidence type="ECO:0000259" key="15">
    <source>
        <dbReference type="Pfam" id="PF02705"/>
    </source>
</evidence>
<keyword evidence="4 13" id="KW-1003">Cell membrane</keyword>